<keyword evidence="1" id="KW-0949">S-adenosyl-L-methionine</keyword>
<dbReference type="HAMAP" id="MF_00934">
    <property type="entry name" value="23SrRNA_methyltr_J"/>
    <property type="match status" value="1"/>
</dbReference>
<dbReference type="GO" id="GO:0003723">
    <property type="term" value="F:RNA binding"/>
    <property type="evidence" value="ECO:0007669"/>
    <property type="project" value="UniProtKB-UniRule"/>
</dbReference>
<dbReference type="SUPFAM" id="SSF53335">
    <property type="entry name" value="S-adenosyl-L-methionine-dependent methyltransferases"/>
    <property type="match status" value="1"/>
</dbReference>
<sequence>MLSYQHGYHAGNFADVIKHISLTRLLNYLLLKDKPLFYLETHSGKGQYDLKNKQAEKTGEYKQGIKLIWDDRKTLAPVFKDYIQAISKLNGSDGLRLYPGSPYLAINALRMQDRAYFCELHPAEYEALDQMPHLNKKVHLSNTDGILALNALLPPPEKRGLIFIDPSFEVKDEYKQIPPAIKRAFKRFSTGIYCIWYPVVNRKLTEQLIRGMKEVGAKNALRIEFNLTLAPREGMSGCGLWIINPPFTFADEIKSVLDTLRTYFNPGVSSYIVETYSGA</sequence>
<comment type="similarity">
    <text evidence="1">Belongs to the RlmJ family.</text>
</comment>
<dbReference type="InterPro" id="IPR007473">
    <property type="entry name" value="RlmJ"/>
</dbReference>
<keyword evidence="1 2" id="KW-0489">Methyltransferase</keyword>
<dbReference type="GO" id="GO:0036307">
    <property type="term" value="F:23S rRNA (adenine(2030)-N(6))-methyltransferase activity"/>
    <property type="evidence" value="ECO:0007669"/>
    <property type="project" value="UniProtKB-UniRule"/>
</dbReference>
<feature type="binding site" evidence="1">
    <location>
        <begin position="144"/>
        <end position="145"/>
    </location>
    <ligand>
        <name>S-adenosyl-L-methionine</name>
        <dbReference type="ChEBI" id="CHEBI:59789"/>
    </ligand>
</feature>
<comment type="subunit">
    <text evidence="1">Monomer.</text>
</comment>
<evidence type="ECO:0000313" key="2">
    <source>
        <dbReference type="EMBL" id="BCA95251.1"/>
    </source>
</evidence>
<dbReference type="RefSeq" id="WP_173236892.1">
    <property type="nucleotide sequence ID" value="NZ_AP022839.1"/>
</dbReference>
<dbReference type="PANTHER" id="PTHR37426:SF1">
    <property type="entry name" value="RIBOSOMAL RNA LARGE SUBUNIT METHYLTRANSFERASE J"/>
    <property type="match status" value="1"/>
</dbReference>
<dbReference type="GO" id="GO:0070475">
    <property type="term" value="P:rRNA base methylation"/>
    <property type="evidence" value="ECO:0007669"/>
    <property type="project" value="UniProtKB-UniRule"/>
</dbReference>
<dbReference type="Gene3D" id="3.40.50.150">
    <property type="entry name" value="Vaccinia Virus protein VP39"/>
    <property type="match status" value="1"/>
</dbReference>
<reference evidence="2" key="1">
    <citation type="journal article" date="2020" name="Microbiol. Resour. Announc.">
        <title>Complete Genome Sequence of Novel Psychrotolerant Legionella Strain TUM19329, Isolated from Antarctic Lake Sediment.</title>
        <authorList>
            <person name="Shimada S."/>
            <person name="Nakai R."/>
            <person name="Aoki K."/>
            <person name="Shimoeda N."/>
            <person name="Ohno G."/>
            <person name="Miyazaki Y."/>
            <person name="Kudoh S."/>
            <person name="Imura S."/>
            <person name="Watanabe K."/>
            <person name="Ishii Y."/>
            <person name="Tateda K."/>
        </authorList>
    </citation>
    <scope>NUCLEOTIDE SEQUENCE [LARGE SCALE GENOMIC DNA]</scope>
    <source>
        <strain evidence="2">TUM19329</strain>
    </source>
</reference>
<gene>
    <name evidence="1 2" type="primary">rlmJ</name>
    <name evidence="2" type="ORF">TUM19329_16120</name>
</gene>
<keyword evidence="1 2" id="KW-0808">Transferase</keyword>
<accession>A0A6F8T457</accession>
<evidence type="ECO:0000256" key="1">
    <source>
        <dbReference type="HAMAP-Rule" id="MF_00934"/>
    </source>
</evidence>
<dbReference type="KEGG" id="lant:TUM19329_16120"/>
<keyword evidence="1" id="KW-0694">RNA-binding</keyword>
<keyword evidence="1" id="KW-0698">rRNA processing</keyword>
<dbReference type="EC" id="2.1.1.266" evidence="1"/>
<dbReference type="InterPro" id="IPR029063">
    <property type="entry name" value="SAM-dependent_MTases_sf"/>
</dbReference>
<dbReference type="PANTHER" id="PTHR37426">
    <property type="entry name" value="RIBOSOMAL RNA LARGE SUBUNIT METHYLTRANSFERASE J"/>
    <property type="match status" value="1"/>
</dbReference>
<name>A0A6F8T457_9GAMM</name>
<keyword evidence="3" id="KW-1185">Reference proteome</keyword>
<evidence type="ECO:0000313" key="3">
    <source>
        <dbReference type="Proteomes" id="UP000502894"/>
    </source>
</evidence>
<feature type="binding site" evidence="1">
    <location>
        <position position="119"/>
    </location>
    <ligand>
        <name>S-adenosyl-L-methionine</name>
        <dbReference type="ChEBI" id="CHEBI:59789"/>
    </ligand>
</feature>
<comment type="function">
    <text evidence="1">Specifically methylates the adenine in position 2030 of 23S rRNA.</text>
</comment>
<dbReference type="Pfam" id="PF04378">
    <property type="entry name" value="RsmJ"/>
    <property type="match status" value="1"/>
</dbReference>
<feature type="binding site" evidence="1">
    <location>
        <position position="19"/>
    </location>
    <ligand>
        <name>S-adenosyl-L-methionine</name>
        <dbReference type="ChEBI" id="CHEBI:59789"/>
    </ligand>
</feature>
<proteinExistence type="inferred from homology"/>
<dbReference type="GO" id="GO:0005829">
    <property type="term" value="C:cytosol"/>
    <property type="evidence" value="ECO:0007669"/>
    <property type="project" value="TreeGrafter"/>
</dbReference>
<dbReference type="EMBL" id="AP022839">
    <property type="protein sequence ID" value="BCA95251.1"/>
    <property type="molecule type" value="Genomic_DNA"/>
</dbReference>
<protein>
    <recommendedName>
        <fullName evidence="1">Ribosomal RNA large subunit methyltransferase J</fullName>
        <ecNumber evidence="1">2.1.1.266</ecNumber>
    </recommendedName>
    <alternativeName>
        <fullName evidence="1">23S rRNA (adenine(2030)-N6)-methyltransferase</fullName>
    </alternativeName>
    <alternativeName>
        <fullName evidence="1">23S rRNA m6A2030 methyltransferase</fullName>
    </alternativeName>
</protein>
<organism evidence="2 3">
    <name type="scientific">Legionella antarctica</name>
    <dbReference type="NCBI Taxonomy" id="2708020"/>
    <lineage>
        <taxon>Bacteria</taxon>
        <taxon>Pseudomonadati</taxon>
        <taxon>Pseudomonadota</taxon>
        <taxon>Gammaproteobacteria</taxon>
        <taxon>Legionellales</taxon>
        <taxon>Legionellaceae</taxon>
        <taxon>Legionella</taxon>
    </lineage>
</organism>
<feature type="binding site" evidence="1">
    <location>
        <position position="42"/>
    </location>
    <ligand>
        <name>S-adenosyl-L-methionine</name>
        <dbReference type="ChEBI" id="CHEBI:59789"/>
    </ligand>
</feature>
<comment type="catalytic activity">
    <reaction evidence="1">
        <text>adenosine(2030) in 23S rRNA + S-adenosyl-L-methionine = N(6)-methyladenosine(2030) in 23S rRNA + S-adenosyl-L-homocysteine + H(+)</text>
        <dbReference type="Rhea" id="RHEA:43736"/>
        <dbReference type="Rhea" id="RHEA-COMP:10668"/>
        <dbReference type="Rhea" id="RHEA-COMP:10669"/>
        <dbReference type="ChEBI" id="CHEBI:15378"/>
        <dbReference type="ChEBI" id="CHEBI:57856"/>
        <dbReference type="ChEBI" id="CHEBI:59789"/>
        <dbReference type="ChEBI" id="CHEBI:74411"/>
        <dbReference type="ChEBI" id="CHEBI:74449"/>
        <dbReference type="EC" id="2.1.1.266"/>
    </reaction>
</comment>
<dbReference type="Proteomes" id="UP000502894">
    <property type="component" value="Chromosome"/>
</dbReference>
<dbReference type="AlphaFoldDB" id="A0A6F8T457"/>
<feature type="active site" description="Proton acceptor" evidence="1">
    <location>
        <position position="165"/>
    </location>
</feature>
<feature type="binding site" evidence="1">
    <location>
        <position position="165"/>
    </location>
    <ligand>
        <name>S-adenosyl-L-methionine</name>
        <dbReference type="ChEBI" id="CHEBI:59789"/>
    </ligand>
</feature>
<feature type="binding site" evidence="1">
    <location>
        <position position="101"/>
    </location>
    <ligand>
        <name>S-adenosyl-L-methionine</name>
        <dbReference type="ChEBI" id="CHEBI:59789"/>
    </ligand>
</feature>
<feature type="site" description="Interaction with substrate rRNA" evidence="1">
    <location>
        <position position="4"/>
    </location>
</feature>